<dbReference type="Proteomes" id="UP000431922">
    <property type="component" value="Unassembled WGS sequence"/>
</dbReference>
<accession>A0A845B273</accession>
<name>A0A845B273_9SPHN</name>
<evidence type="ECO:0000313" key="2">
    <source>
        <dbReference type="EMBL" id="MXP43537.1"/>
    </source>
</evidence>
<keyword evidence="1" id="KW-1133">Transmembrane helix</keyword>
<comment type="caution">
    <text evidence="2">The sequence shown here is derived from an EMBL/GenBank/DDBJ whole genome shotgun (WGS) entry which is preliminary data.</text>
</comment>
<protein>
    <submittedName>
        <fullName evidence="2">Uncharacterized protein</fullName>
    </submittedName>
</protein>
<reference evidence="2 3" key="1">
    <citation type="submission" date="2019-12" db="EMBL/GenBank/DDBJ databases">
        <title>Genomic-based taxomic classification of the family Erythrobacteraceae.</title>
        <authorList>
            <person name="Xu L."/>
        </authorList>
    </citation>
    <scope>NUCLEOTIDE SEQUENCE [LARGE SCALE GENOMIC DNA]</scope>
    <source>
        <strain evidence="2 3">KCTC 42453</strain>
    </source>
</reference>
<organism evidence="2 3">
    <name type="scientific">Allopontixanthobacter sediminis</name>
    <dbReference type="NCBI Taxonomy" id="1689985"/>
    <lineage>
        <taxon>Bacteria</taxon>
        <taxon>Pseudomonadati</taxon>
        <taxon>Pseudomonadota</taxon>
        <taxon>Alphaproteobacteria</taxon>
        <taxon>Sphingomonadales</taxon>
        <taxon>Erythrobacteraceae</taxon>
        <taxon>Allopontixanthobacter</taxon>
    </lineage>
</organism>
<keyword evidence="3" id="KW-1185">Reference proteome</keyword>
<gene>
    <name evidence="2" type="ORF">GRI65_03580</name>
</gene>
<evidence type="ECO:0000313" key="3">
    <source>
        <dbReference type="Proteomes" id="UP000431922"/>
    </source>
</evidence>
<dbReference type="AlphaFoldDB" id="A0A845B273"/>
<feature type="transmembrane region" description="Helical" evidence="1">
    <location>
        <begin position="289"/>
        <end position="311"/>
    </location>
</feature>
<keyword evidence="1" id="KW-0812">Transmembrane</keyword>
<dbReference type="OrthoDB" id="8477220at2"/>
<proteinExistence type="predicted"/>
<evidence type="ECO:0000256" key="1">
    <source>
        <dbReference type="SAM" id="Phobius"/>
    </source>
</evidence>
<feature type="transmembrane region" description="Helical" evidence="1">
    <location>
        <begin position="229"/>
        <end position="252"/>
    </location>
</feature>
<feature type="transmembrane region" description="Helical" evidence="1">
    <location>
        <begin position="258"/>
        <end position="277"/>
    </location>
</feature>
<keyword evidence="1" id="KW-0472">Membrane</keyword>
<dbReference type="RefSeq" id="WP_160755129.1">
    <property type="nucleotide sequence ID" value="NZ_WTYL01000001.1"/>
</dbReference>
<feature type="transmembrane region" description="Helical" evidence="1">
    <location>
        <begin position="317"/>
        <end position="337"/>
    </location>
</feature>
<feature type="transmembrane region" description="Helical" evidence="1">
    <location>
        <begin position="349"/>
        <end position="380"/>
    </location>
</feature>
<sequence length="390" mass="40418">MESLADAGGDPRAFLTVAGRTVVQRQLECALALGCEKIACHAPGLSRDLIDLQHLAEKSGAQFQILSGTRALSGMVRAADELLVFADGLLPDCTLAESLLGGLTAVLVLPAEEGIAAGFERIDRDHAWAGLFMVYGPAVERLADLPPDADPTASLLRIALQTGTRTVSMPEGTLADHQWGLVRSEDEAARYEQAWLDRHVRPAPFFAPALAAADRAATALMRRANDGRVSGRGILGGAAVLAGIAALSGWFWEPVAGLALLAGAYFAGRTGGALKAMEGAGRQAGDRFGKAYAGLVAGIDVILVALAGLAAPSGNSTGVLAAASLVLVLRVGSALPIGNWKILLADRFLLAAILAIAAYFGNIISVTQILALIALVGILFEVSRSKLTQT</sequence>
<dbReference type="EMBL" id="WTYL01000001">
    <property type="protein sequence ID" value="MXP43537.1"/>
    <property type="molecule type" value="Genomic_DNA"/>
</dbReference>